<dbReference type="Pfam" id="PF12172">
    <property type="entry name" value="zf-ChsH2"/>
    <property type="match status" value="1"/>
</dbReference>
<protein>
    <recommendedName>
        <fullName evidence="5">DNA-binding protein</fullName>
    </recommendedName>
</protein>
<dbReference type="PANTHER" id="PTHR34075:SF5">
    <property type="entry name" value="BLR3430 PROTEIN"/>
    <property type="match status" value="1"/>
</dbReference>
<feature type="domain" description="ChsH2 C-terminal OB-fold" evidence="1">
    <location>
        <begin position="63"/>
        <end position="120"/>
    </location>
</feature>
<dbReference type="RefSeq" id="WP_094438726.1">
    <property type="nucleotide sequence ID" value="NZ_NKDB02000002.1"/>
</dbReference>
<evidence type="ECO:0000313" key="4">
    <source>
        <dbReference type="Proteomes" id="UP000216225"/>
    </source>
</evidence>
<dbReference type="Pfam" id="PF01796">
    <property type="entry name" value="OB_ChsH2_C"/>
    <property type="match status" value="1"/>
</dbReference>
<dbReference type="InterPro" id="IPR002878">
    <property type="entry name" value="ChsH2_C"/>
</dbReference>
<dbReference type="SUPFAM" id="SSF50249">
    <property type="entry name" value="Nucleic acid-binding proteins"/>
    <property type="match status" value="1"/>
</dbReference>
<evidence type="ECO:0000259" key="1">
    <source>
        <dbReference type="Pfam" id="PF01796"/>
    </source>
</evidence>
<dbReference type="InterPro" id="IPR022002">
    <property type="entry name" value="ChsH2_Znr"/>
</dbReference>
<dbReference type="InterPro" id="IPR012340">
    <property type="entry name" value="NA-bd_OB-fold"/>
</dbReference>
<dbReference type="Proteomes" id="UP000216225">
    <property type="component" value="Unassembled WGS sequence"/>
</dbReference>
<gene>
    <name evidence="3" type="ORF">CE154_014655</name>
</gene>
<dbReference type="Gene3D" id="6.10.30.10">
    <property type="match status" value="1"/>
</dbReference>
<dbReference type="AlphaFoldDB" id="A0A3R7ITQ0"/>
<dbReference type="PANTHER" id="PTHR34075">
    <property type="entry name" value="BLR3430 PROTEIN"/>
    <property type="match status" value="1"/>
</dbReference>
<organism evidence="3 4">
    <name type="scientific">Alicycliphilus denitrificans</name>
    <dbReference type="NCBI Taxonomy" id="179636"/>
    <lineage>
        <taxon>Bacteria</taxon>
        <taxon>Pseudomonadati</taxon>
        <taxon>Pseudomonadota</taxon>
        <taxon>Betaproteobacteria</taxon>
        <taxon>Burkholderiales</taxon>
        <taxon>Comamonadaceae</taxon>
        <taxon>Alicycliphilus</taxon>
    </lineage>
</organism>
<dbReference type="EMBL" id="NKDB02000002">
    <property type="protein sequence ID" value="RKJ97218.1"/>
    <property type="molecule type" value="Genomic_DNA"/>
</dbReference>
<feature type="domain" description="ChsH2 rubredoxin-like zinc ribbon" evidence="2">
    <location>
        <begin position="26"/>
        <end position="60"/>
    </location>
</feature>
<proteinExistence type="predicted"/>
<evidence type="ECO:0008006" key="5">
    <source>
        <dbReference type="Google" id="ProtNLM"/>
    </source>
</evidence>
<accession>A0A3R7ITQ0</accession>
<dbReference type="InterPro" id="IPR052513">
    <property type="entry name" value="Thioester_dehydratase-like"/>
</dbReference>
<reference evidence="3 4" key="1">
    <citation type="submission" date="2018-09" db="EMBL/GenBank/DDBJ databases">
        <title>Genome comparison of Alicycliphilus sp. BQ1, a polyurethanolytic bacterium, with its closest phylogenetic relatives Alicycliphilus denitrificans BC and K601, unable to attack polyurethane.</title>
        <authorList>
            <person name="Loza-Tavera H."/>
            <person name="Lozano L."/>
            <person name="Cevallos M."/>
            <person name="Maya-Lucas O."/>
            <person name="Garcia-Mena J."/>
            <person name="Hernandez J."/>
        </authorList>
    </citation>
    <scope>NUCLEOTIDE SEQUENCE [LARGE SCALE GENOMIC DNA]</scope>
    <source>
        <strain evidence="3 4">BQ1</strain>
    </source>
</reference>
<name>A0A3R7ITQ0_9BURK</name>
<comment type="caution">
    <text evidence="3">The sequence shown here is derived from an EMBL/GenBank/DDBJ whole genome shotgun (WGS) entry which is preliminary data.</text>
</comment>
<sequence length="139" mass="15365">MQATEPSRDWHADPYAIEYPESAPFWEAAEAGTLLLPQCTQCGRCHWHPRAFCPLCGAADPQWRSASGQGEVFSYSIARTEEPYVVAYVKLNEGPLMLTNIVDCDPGSVRIGQSVTARFRRTPQGRLLPVFVPAPCVKA</sequence>
<evidence type="ECO:0000259" key="2">
    <source>
        <dbReference type="Pfam" id="PF12172"/>
    </source>
</evidence>
<evidence type="ECO:0000313" key="3">
    <source>
        <dbReference type="EMBL" id="RKJ97218.1"/>
    </source>
</evidence>